<organism evidence="2 3">
    <name type="scientific">Zhongshania arctica</name>
    <dbReference type="NCBI Taxonomy" id="3238302"/>
    <lineage>
        <taxon>Bacteria</taxon>
        <taxon>Pseudomonadati</taxon>
        <taxon>Pseudomonadota</taxon>
        <taxon>Gammaproteobacteria</taxon>
        <taxon>Cellvibrionales</taxon>
        <taxon>Spongiibacteraceae</taxon>
        <taxon>Zhongshania</taxon>
    </lineage>
</organism>
<accession>A0ABV3U058</accession>
<proteinExistence type="predicted"/>
<evidence type="ECO:0008006" key="4">
    <source>
        <dbReference type="Google" id="ProtNLM"/>
    </source>
</evidence>
<evidence type="ECO:0000256" key="1">
    <source>
        <dbReference type="SAM" id="SignalP"/>
    </source>
</evidence>
<protein>
    <recommendedName>
        <fullName evidence="4">Lipoprotein</fullName>
    </recommendedName>
</protein>
<comment type="caution">
    <text evidence="2">The sequence shown here is derived from an EMBL/GenBank/DDBJ whole genome shotgun (WGS) entry which is preliminary data.</text>
</comment>
<name>A0ABV3U058_9GAMM</name>
<evidence type="ECO:0000313" key="2">
    <source>
        <dbReference type="EMBL" id="MEX1666384.1"/>
    </source>
</evidence>
<dbReference type="Proteomes" id="UP001557484">
    <property type="component" value="Unassembled WGS sequence"/>
</dbReference>
<gene>
    <name evidence="2" type="ORF">AB4875_12905</name>
</gene>
<feature type="signal peptide" evidence="1">
    <location>
        <begin position="1"/>
        <end position="19"/>
    </location>
</feature>
<evidence type="ECO:0000313" key="3">
    <source>
        <dbReference type="Proteomes" id="UP001557484"/>
    </source>
</evidence>
<dbReference type="RefSeq" id="WP_368376462.1">
    <property type="nucleotide sequence ID" value="NZ_JBFRYB010000001.1"/>
</dbReference>
<keyword evidence="3" id="KW-1185">Reference proteome</keyword>
<dbReference type="PROSITE" id="PS51257">
    <property type="entry name" value="PROKAR_LIPOPROTEIN"/>
    <property type="match status" value="1"/>
</dbReference>
<dbReference type="EMBL" id="JBFRYB010000001">
    <property type="protein sequence ID" value="MEX1666384.1"/>
    <property type="molecule type" value="Genomic_DNA"/>
</dbReference>
<sequence length="910" mass="94798">MKTNILALSLTLAASLLVACGGGGDARSPDRPSPKLDTSSLRIDFPLGNQLAGTGSNKIPVRMLALQTDGVEINLGPELNVTADTQWSLSGAPASLALASLADEVRDAGQLRNVLDILSTVRLASTDTVKNLNIIGRYTFQGEEFRREAPFTIVPPVTSGNKYISGQTVIAFNPSNSTASTTENYQLLQNLQNLPGVTENSTVNATFCTDNNSIFTFGPTQTPDSGAVAPATISNPFTSSNQTQVAVTIRAIEKGVTCGDTDNEVVIATKIVNIIPATVSSLAVCAVANPATDVCGTSNNQLFFNEQYLSDCKGLDNTTVKLPAAQRLQLVAQLTYTNPQNPNQTPFTTYQCSGPGVLAWSASPTAIFSEGPNETDGDASLISQQEYEALPVASRTSVATGTYTNDIGTVQETTISDSLNLQLVDAEVSAVTIVRNDGVTPPNGTDTIFLDVFNNGIDYTAMCTFIDFDSTETIACPAAFVNWEVDEPTILNVNPAQTSNNTTVSPVKDTAGSGNVILKATYTGGLSNISATRTINANNDDVVELHLYQASNANSPDDISIDEFSCVGRTDLVGTLADGETYIRGNQQFRAFVLLESGVNTMTPEFLANPTAAESPLIEVTDREKLIFTSVPGYWSGNASAAPSCVSSLPIPGIDALPGADQLPGLDQIPGFDQIPGLDQLPGLPATSSTPAASFSGETKGSLESRGLLRLSTVCVQAFIDSDSDGFTEGDVVAEEGSTVLVLPVVNDDLLTFSNDLCETLEPVLTLGGNFPGLEGPGLVLPLVYTISTIADPILSALATNDDGGALPVEGIIQALITGNFSAIDPNFPDSPVGGLGQVTGGLIEGIAAVPGLRPVLDALDACVVSPLTSGLGTVLDALLGFNPGAIADLANISFDDCQSVFGEFPIPAP</sequence>
<keyword evidence="1" id="KW-0732">Signal</keyword>
<feature type="chain" id="PRO_5045689903" description="Lipoprotein" evidence="1">
    <location>
        <begin position="20"/>
        <end position="910"/>
    </location>
</feature>
<reference evidence="2 3" key="1">
    <citation type="journal article" date="2011" name="Int. J. Syst. Evol. Microbiol.">
        <title>Zhongshania antarctica gen. nov., sp. nov. and Zhongshania guokunii sp. nov., gammaproteobacteria respectively isolated from coastal attached (fast) ice and surface seawater of the Antarctic.</title>
        <authorList>
            <person name="Li H.J."/>
            <person name="Zhang X.Y."/>
            <person name="Chen C.X."/>
            <person name="Zhang Y.J."/>
            <person name="Gao Z.M."/>
            <person name="Yu Y."/>
            <person name="Chen X.L."/>
            <person name="Chen B."/>
            <person name="Zhang Y.Z."/>
        </authorList>
    </citation>
    <scope>NUCLEOTIDE SEQUENCE [LARGE SCALE GENOMIC DNA]</scope>
    <source>
        <strain evidence="2 3">R06B22</strain>
    </source>
</reference>